<dbReference type="Pfam" id="PF02739">
    <property type="entry name" value="5_3_exonuc_N"/>
    <property type="match status" value="1"/>
</dbReference>
<evidence type="ECO:0000256" key="11">
    <source>
        <dbReference type="ARBA" id="ARBA00022839"/>
    </source>
</evidence>
<dbReference type="EC" id="2.7.7.7" evidence="3 16"/>
<evidence type="ECO:0000256" key="1">
    <source>
        <dbReference type="ARBA" id="ARBA00007705"/>
    </source>
</evidence>
<feature type="domain" description="DNA-directed DNA polymerase family A palm" evidence="20">
    <location>
        <begin position="635"/>
        <end position="843"/>
    </location>
</feature>
<evidence type="ECO:0000259" key="20">
    <source>
        <dbReference type="SMART" id="SM00482"/>
    </source>
</evidence>
<keyword evidence="12 17" id="KW-0239">DNA-directed DNA polymerase</keyword>
<evidence type="ECO:0000259" key="18">
    <source>
        <dbReference type="SMART" id="SM00474"/>
    </source>
</evidence>
<protein>
    <recommendedName>
        <fullName evidence="4 16">DNA polymerase I</fullName>
        <ecNumber evidence="3 16">2.7.7.7</ecNumber>
    </recommendedName>
</protein>
<dbReference type="InterPro" id="IPR036397">
    <property type="entry name" value="RNaseH_sf"/>
</dbReference>
<dbReference type="FunFam" id="3.40.50.1010:FF:000001">
    <property type="entry name" value="DNA polymerase I"/>
    <property type="match status" value="1"/>
</dbReference>
<keyword evidence="7 17" id="KW-0235">DNA replication</keyword>
<feature type="domain" description="5'-3' exonuclease" evidence="19">
    <location>
        <begin position="5"/>
        <end position="268"/>
    </location>
</feature>
<evidence type="ECO:0000256" key="8">
    <source>
        <dbReference type="ARBA" id="ARBA00022722"/>
    </source>
</evidence>
<dbReference type="InterPro" id="IPR020046">
    <property type="entry name" value="5-3_exonucl_a-hlix_arch_N"/>
</dbReference>
<keyword evidence="6 17" id="KW-0548">Nucleotidyltransferase</keyword>
<comment type="catalytic activity">
    <reaction evidence="15 17">
        <text>DNA(n) + a 2'-deoxyribonucleoside 5'-triphosphate = DNA(n+1) + diphosphate</text>
        <dbReference type="Rhea" id="RHEA:22508"/>
        <dbReference type="Rhea" id="RHEA-COMP:17339"/>
        <dbReference type="Rhea" id="RHEA-COMP:17340"/>
        <dbReference type="ChEBI" id="CHEBI:33019"/>
        <dbReference type="ChEBI" id="CHEBI:61560"/>
        <dbReference type="ChEBI" id="CHEBI:173112"/>
        <dbReference type="EC" id="2.7.7.7"/>
    </reaction>
</comment>
<dbReference type="CDD" id="cd09859">
    <property type="entry name" value="PIN_53EXO"/>
    <property type="match status" value="1"/>
</dbReference>
<dbReference type="InterPro" id="IPR019760">
    <property type="entry name" value="DNA-dir_DNA_pol_A_CS"/>
</dbReference>
<evidence type="ECO:0000313" key="22">
    <source>
        <dbReference type="Proteomes" id="UP000050969"/>
    </source>
</evidence>
<dbReference type="GO" id="GO:0008409">
    <property type="term" value="F:5'-3' exonuclease activity"/>
    <property type="evidence" value="ECO:0007669"/>
    <property type="project" value="InterPro"/>
</dbReference>
<sequence length="879" mass="98685">MAKAKKLLLIDGNSVAFRAFFAMYSQLDRFVTSAGVHTNAVYAFNNMLEVLLKNEQPDAVLVAFDAGSTTFRTKEFSTYKDGRAKTPSELIEQLPYIKQILEARGIKHYELKDYEADDIIGTMSRQAQAAGWESIIVTGDRDLTQLTTPHVTVDVTVKGVNELEVYTPEHVKEKLGITPDQIIDLKGLMGDTSDNYPGVTKVGEKTALKLLNQFGTIDNLYANIDDLKASKMKENLINDKEQALMSRKLATIITDAPITIGLQDVIDQPDDEDRLREIYTELEMKTALAKLGGAAPVVDTKPAKYTVLDDKTILALTKITTPVAFELEMLDDNYHTSDIFAFFIGTEDETFVSTDVTLLTIPEVKTWLEKAPLSVFDSKRNIVAANRLDITLQNIDFDVLLASYLLNPDENSNDLGRVAMDHDYQLQTDEDVYGKGAKRQIPADDVLFAHLAHKAQALIGLRPHLTSDLADQDQSELFTAMEMPLAQVLARMEITGIQLDQTTLKQMGGEFEQSLKILEEKAYAQAGMPFNLNSPKQLGEVLFEKLGLPVVKKTKTGYSTSVDVLEELKSSHDIIQTILDYRTINKIQSTYVTGLLKAVQPDGKIHTRYLQTLTQTGRLSSVDPNMQNIPARDEGKQIRYAFVPSEPDWQIFSSDYSQIELRVLAHISGDPNMQEAFKEDRDIHANTAMKIFNLDSPDQVTPDMRRQAKATNFGIVYGISDFGLARNIGITRSQAKAFIEGYFEQYPLVRQYMDDMVKQAREKGYVETLFHRRRYLPQIHSRNFNLRSFAERTAMNTPIQGSAADIIKVAMIRMNDRLAKEGLKARMLLQVHDELIFEAPTAEIATLEDIVPSVMDSAVDLAIPLKVESHYGKTWFDAK</sequence>
<evidence type="ECO:0000256" key="17">
    <source>
        <dbReference type="RuleBase" id="RU004460"/>
    </source>
</evidence>
<reference evidence="21 22" key="1">
    <citation type="journal article" date="2015" name="Genome Announc.">
        <title>Expanding the biotechnology potential of lactobacilli through comparative genomics of 213 strains and associated genera.</title>
        <authorList>
            <person name="Sun Z."/>
            <person name="Harris H.M."/>
            <person name="McCann A."/>
            <person name="Guo C."/>
            <person name="Argimon S."/>
            <person name="Zhang W."/>
            <person name="Yang X."/>
            <person name="Jeffery I.B."/>
            <person name="Cooney J.C."/>
            <person name="Kagawa T.F."/>
            <person name="Liu W."/>
            <person name="Song Y."/>
            <person name="Salvetti E."/>
            <person name="Wrobel A."/>
            <person name="Rasinkangas P."/>
            <person name="Parkhill J."/>
            <person name="Rea M.C."/>
            <person name="O'Sullivan O."/>
            <person name="Ritari J."/>
            <person name="Douillard F.P."/>
            <person name="Paul Ross R."/>
            <person name="Yang R."/>
            <person name="Briner A.E."/>
            <person name="Felis G.E."/>
            <person name="de Vos W.M."/>
            <person name="Barrangou R."/>
            <person name="Klaenhammer T.R."/>
            <person name="Caufield P.W."/>
            <person name="Cui Y."/>
            <person name="Zhang H."/>
            <person name="O'Toole P.W."/>
        </authorList>
    </citation>
    <scope>NUCLEOTIDE SEQUENCE [LARGE SCALE GENOMIC DNA]</scope>
    <source>
        <strain evidence="21 22">DSM 24301</strain>
    </source>
</reference>
<dbReference type="Proteomes" id="UP000050969">
    <property type="component" value="Unassembled WGS sequence"/>
</dbReference>
<evidence type="ECO:0000256" key="10">
    <source>
        <dbReference type="ARBA" id="ARBA00022801"/>
    </source>
</evidence>
<dbReference type="Pfam" id="PF22619">
    <property type="entry name" value="DNA_polI_exo1"/>
    <property type="match status" value="1"/>
</dbReference>
<evidence type="ECO:0000256" key="13">
    <source>
        <dbReference type="ARBA" id="ARBA00023125"/>
    </source>
</evidence>
<dbReference type="Gene3D" id="3.30.70.370">
    <property type="match status" value="1"/>
</dbReference>
<evidence type="ECO:0000256" key="3">
    <source>
        <dbReference type="ARBA" id="ARBA00012417"/>
    </source>
</evidence>
<dbReference type="GO" id="GO:0003887">
    <property type="term" value="F:DNA-directed DNA polymerase activity"/>
    <property type="evidence" value="ECO:0007669"/>
    <property type="project" value="UniProtKB-UniRule"/>
</dbReference>
<dbReference type="InterPro" id="IPR054690">
    <property type="entry name" value="DNA_polI_exonuclease"/>
</dbReference>
<dbReference type="GO" id="GO:0006261">
    <property type="term" value="P:DNA-templated DNA replication"/>
    <property type="evidence" value="ECO:0007669"/>
    <property type="project" value="UniProtKB-UniRule"/>
</dbReference>
<accession>A0A0R2MSX7</accession>
<dbReference type="SUPFAM" id="SSF53098">
    <property type="entry name" value="Ribonuclease H-like"/>
    <property type="match status" value="1"/>
</dbReference>
<dbReference type="GO" id="GO:0008408">
    <property type="term" value="F:3'-5' exonuclease activity"/>
    <property type="evidence" value="ECO:0007669"/>
    <property type="project" value="InterPro"/>
</dbReference>
<dbReference type="Gene3D" id="1.10.150.20">
    <property type="entry name" value="5' to 3' exonuclease, C-terminal subdomain"/>
    <property type="match status" value="2"/>
</dbReference>
<comment type="subunit">
    <text evidence="2 17">Single-chain monomer with multiple functions.</text>
</comment>
<dbReference type="AlphaFoldDB" id="A0A0R2MSX7"/>
<dbReference type="SUPFAM" id="SSF47807">
    <property type="entry name" value="5' to 3' exonuclease, C-terminal subdomain"/>
    <property type="match status" value="1"/>
</dbReference>
<dbReference type="InterPro" id="IPR018320">
    <property type="entry name" value="DNA_polymerase_1"/>
</dbReference>
<dbReference type="InterPro" id="IPR001098">
    <property type="entry name" value="DNA-dir_DNA_pol_A_palm_dom"/>
</dbReference>
<dbReference type="NCBIfam" id="TIGR00593">
    <property type="entry name" value="pola"/>
    <property type="match status" value="1"/>
</dbReference>
<evidence type="ECO:0000256" key="15">
    <source>
        <dbReference type="ARBA" id="ARBA00049244"/>
    </source>
</evidence>
<dbReference type="PANTHER" id="PTHR10133">
    <property type="entry name" value="DNA POLYMERASE I"/>
    <property type="match status" value="1"/>
</dbReference>
<evidence type="ECO:0000256" key="5">
    <source>
        <dbReference type="ARBA" id="ARBA00022679"/>
    </source>
</evidence>
<dbReference type="InterPro" id="IPR036279">
    <property type="entry name" value="5-3_exonuclease_C_sf"/>
</dbReference>
<dbReference type="InterPro" id="IPR002562">
    <property type="entry name" value="3'-5'_exonuclease_dom"/>
</dbReference>
<organism evidence="21 22">
    <name type="scientific">Lacticaseibacillus saniviri JCM 17471 = DSM 24301</name>
    <dbReference type="NCBI Taxonomy" id="1293598"/>
    <lineage>
        <taxon>Bacteria</taxon>
        <taxon>Bacillati</taxon>
        <taxon>Bacillota</taxon>
        <taxon>Bacilli</taxon>
        <taxon>Lactobacillales</taxon>
        <taxon>Lactobacillaceae</taxon>
        <taxon>Lacticaseibacillus</taxon>
    </lineage>
</organism>
<dbReference type="PRINTS" id="PR00868">
    <property type="entry name" value="DNAPOLI"/>
</dbReference>
<proteinExistence type="inferred from homology"/>
<dbReference type="SUPFAM" id="SSF56672">
    <property type="entry name" value="DNA/RNA polymerases"/>
    <property type="match status" value="1"/>
</dbReference>
<dbReference type="FunFam" id="1.10.150.20:FF:000002">
    <property type="entry name" value="DNA polymerase I"/>
    <property type="match status" value="1"/>
</dbReference>
<dbReference type="SMART" id="SM00474">
    <property type="entry name" value="35EXOc"/>
    <property type="match status" value="1"/>
</dbReference>
<dbReference type="SMART" id="SM00475">
    <property type="entry name" value="53EXOc"/>
    <property type="match status" value="1"/>
</dbReference>
<dbReference type="FunFam" id="1.20.1060.10:FF:000001">
    <property type="entry name" value="DNA polymerase I"/>
    <property type="match status" value="1"/>
</dbReference>
<dbReference type="SMART" id="SM00482">
    <property type="entry name" value="POLAc"/>
    <property type="match status" value="1"/>
</dbReference>
<dbReference type="SUPFAM" id="SSF88723">
    <property type="entry name" value="PIN domain-like"/>
    <property type="match status" value="1"/>
</dbReference>
<dbReference type="PATRIC" id="fig|1293598.4.peg.987"/>
<gene>
    <name evidence="17" type="primary">polA</name>
    <name evidence="21" type="ORF">IV56_GL000937</name>
</gene>
<dbReference type="Gene3D" id="3.30.420.10">
    <property type="entry name" value="Ribonuclease H-like superfamily/Ribonuclease H"/>
    <property type="match status" value="1"/>
</dbReference>
<name>A0A0R2MSX7_9LACO</name>
<evidence type="ECO:0000313" key="21">
    <source>
        <dbReference type="EMBL" id="KRO16664.1"/>
    </source>
</evidence>
<dbReference type="InterPro" id="IPR012337">
    <property type="entry name" value="RNaseH-like_sf"/>
</dbReference>
<evidence type="ECO:0000256" key="12">
    <source>
        <dbReference type="ARBA" id="ARBA00022932"/>
    </source>
</evidence>
<dbReference type="Gene3D" id="3.40.50.1010">
    <property type="entry name" value="5'-nuclease"/>
    <property type="match status" value="1"/>
</dbReference>
<evidence type="ECO:0000256" key="4">
    <source>
        <dbReference type="ARBA" id="ARBA00020311"/>
    </source>
</evidence>
<evidence type="ECO:0000256" key="9">
    <source>
        <dbReference type="ARBA" id="ARBA00022763"/>
    </source>
</evidence>
<dbReference type="CDD" id="cd09898">
    <property type="entry name" value="H3TH_53EXO"/>
    <property type="match status" value="1"/>
</dbReference>
<dbReference type="SMART" id="SM00279">
    <property type="entry name" value="HhH2"/>
    <property type="match status" value="1"/>
</dbReference>
<dbReference type="Pfam" id="PF01367">
    <property type="entry name" value="5_3_exonuc"/>
    <property type="match status" value="1"/>
</dbReference>
<feature type="domain" description="3'-5' exonuclease" evidence="18">
    <location>
        <begin position="304"/>
        <end position="470"/>
    </location>
</feature>
<keyword evidence="5 17" id="KW-0808">Transferase</keyword>
<evidence type="ECO:0000256" key="16">
    <source>
        <dbReference type="NCBIfam" id="TIGR00593"/>
    </source>
</evidence>
<dbReference type="Gene3D" id="1.20.1060.10">
    <property type="entry name" value="Taq DNA Polymerase, Chain T, domain 4"/>
    <property type="match status" value="1"/>
</dbReference>
<dbReference type="EMBL" id="JQCE01000034">
    <property type="protein sequence ID" value="KRO16664.1"/>
    <property type="molecule type" value="Genomic_DNA"/>
</dbReference>
<dbReference type="NCBIfam" id="NF004397">
    <property type="entry name" value="PRK05755.1"/>
    <property type="match status" value="1"/>
</dbReference>
<dbReference type="FunFam" id="1.10.150.20:FF:000003">
    <property type="entry name" value="DNA polymerase I"/>
    <property type="match status" value="1"/>
</dbReference>
<dbReference type="InterPro" id="IPR002421">
    <property type="entry name" value="5-3_exonuclease"/>
</dbReference>
<comment type="caution">
    <text evidence="21">The sequence shown here is derived from an EMBL/GenBank/DDBJ whole genome shotgun (WGS) entry which is preliminary data.</text>
</comment>
<comment type="similarity">
    <text evidence="1 17">Belongs to the DNA polymerase type-A family.</text>
</comment>
<keyword evidence="13 17" id="KW-0238">DNA-binding</keyword>
<dbReference type="InterPro" id="IPR020045">
    <property type="entry name" value="DNA_polI_H3TH"/>
</dbReference>
<dbReference type="PANTHER" id="PTHR10133:SF27">
    <property type="entry name" value="DNA POLYMERASE NU"/>
    <property type="match status" value="1"/>
</dbReference>
<dbReference type="CDD" id="cd08637">
    <property type="entry name" value="DNA_pol_A_pol_I_C"/>
    <property type="match status" value="1"/>
</dbReference>
<dbReference type="GO" id="GO:0003677">
    <property type="term" value="F:DNA binding"/>
    <property type="evidence" value="ECO:0007669"/>
    <property type="project" value="UniProtKB-UniRule"/>
</dbReference>
<keyword evidence="22" id="KW-1185">Reference proteome</keyword>
<dbReference type="InterPro" id="IPR029060">
    <property type="entry name" value="PIN-like_dom_sf"/>
</dbReference>
<dbReference type="InterPro" id="IPR002298">
    <property type="entry name" value="DNA_polymerase_A"/>
</dbReference>
<keyword evidence="14 17" id="KW-0234">DNA repair</keyword>
<evidence type="ECO:0000256" key="2">
    <source>
        <dbReference type="ARBA" id="ARBA00011541"/>
    </source>
</evidence>
<evidence type="ECO:0000256" key="6">
    <source>
        <dbReference type="ARBA" id="ARBA00022695"/>
    </source>
</evidence>
<dbReference type="InterPro" id="IPR008918">
    <property type="entry name" value="HhH2"/>
</dbReference>
<keyword evidence="10" id="KW-0378">Hydrolase</keyword>
<keyword evidence="11" id="KW-0269">Exonuclease</keyword>
<keyword evidence="9 17" id="KW-0227">DNA damage</keyword>
<dbReference type="STRING" id="1293598.IV56_GL000937"/>
<dbReference type="RefSeq" id="WP_056992897.1">
    <property type="nucleotide sequence ID" value="NZ_JQCE01000034.1"/>
</dbReference>
<dbReference type="InterPro" id="IPR043502">
    <property type="entry name" value="DNA/RNA_pol_sf"/>
</dbReference>
<keyword evidence="8" id="KW-0540">Nuclease</keyword>
<evidence type="ECO:0000259" key="19">
    <source>
        <dbReference type="SMART" id="SM00475"/>
    </source>
</evidence>
<evidence type="ECO:0000256" key="14">
    <source>
        <dbReference type="ARBA" id="ARBA00023204"/>
    </source>
</evidence>
<dbReference type="CDD" id="cd06140">
    <property type="entry name" value="DNA_polA_I_Bacillus_like_exo"/>
    <property type="match status" value="1"/>
</dbReference>
<evidence type="ECO:0000256" key="7">
    <source>
        <dbReference type="ARBA" id="ARBA00022705"/>
    </source>
</evidence>
<dbReference type="Pfam" id="PF00476">
    <property type="entry name" value="DNA_pol_A"/>
    <property type="match status" value="1"/>
</dbReference>
<dbReference type="PROSITE" id="PS00447">
    <property type="entry name" value="DNA_POLYMERASE_A"/>
    <property type="match status" value="1"/>
</dbReference>
<dbReference type="GO" id="GO:0006302">
    <property type="term" value="P:double-strand break repair"/>
    <property type="evidence" value="ECO:0007669"/>
    <property type="project" value="TreeGrafter"/>
</dbReference>